<dbReference type="KEGG" id="het:BBW65_04385"/>
<protein>
    <recommendedName>
        <fullName evidence="5">Sialidase</fullName>
    </recommendedName>
</protein>
<keyword evidence="2" id="KW-0812">Transmembrane</keyword>
<name>A0A1B1U5N2_9HELI</name>
<organism evidence="3 4">
    <name type="scientific">Helicobacter enhydrae</name>
    <dbReference type="NCBI Taxonomy" id="222136"/>
    <lineage>
        <taxon>Bacteria</taxon>
        <taxon>Pseudomonadati</taxon>
        <taxon>Campylobacterota</taxon>
        <taxon>Epsilonproteobacteria</taxon>
        <taxon>Campylobacterales</taxon>
        <taxon>Helicobacteraceae</taxon>
        <taxon>Helicobacter</taxon>
    </lineage>
</organism>
<reference evidence="4" key="1">
    <citation type="submission" date="2016-07" db="EMBL/GenBank/DDBJ databases">
        <authorList>
            <person name="Florea S."/>
            <person name="Webb J.S."/>
            <person name="Jaromczyk J."/>
            <person name="Schardl C.L."/>
        </authorList>
    </citation>
    <scope>NUCLEOTIDE SEQUENCE [LARGE SCALE GENOMIC DNA]</scope>
    <source>
        <strain evidence="4">MIT 01-6242</strain>
    </source>
</reference>
<evidence type="ECO:0000313" key="4">
    <source>
        <dbReference type="Proteomes" id="UP000092884"/>
    </source>
</evidence>
<sequence length="308" mass="35552">MTEEKVSSQNKQDSKLEDTLNQLRQIGIERIGQETRMDRTKIQDILDKRFDRLDYVRARGFVHILQRQYHLDLSEWLEEYVAATKEQEPIEPSPKQETSMQKKILQWVGVALVLIGVIVIFTLTSKPSEEKTFAPDLSNLTPPATTSEEIQLEPFVEQEGQDEKNANPKPQENKKEEKKQDKQTSKTSESASELRLEPTKALSEYGELVFDIDVSLGDSVMLDSPKPMWVGIVNLKTRKRIGRIQTEFKIPISEPRLVVTSRGGFKLYWQNEIKEFKSYKPVYLIVTQEGGLREITHEEFVQINGGEW</sequence>
<dbReference type="STRING" id="222136.BBW65_04385"/>
<evidence type="ECO:0008006" key="5">
    <source>
        <dbReference type="Google" id="ProtNLM"/>
    </source>
</evidence>
<keyword evidence="2" id="KW-0472">Membrane</keyword>
<proteinExistence type="predicted"/>
<dbReference type="OrthoDB" id="5372824at2"/>
<feature type="transmembrane region" description="Helical" evidence="2">
    <location>
        <begin position="104"/>
        <end position="123"/>
    </location>
</feature>
<dbReference type="Proteomes" id="UP000092884">
    <property type="component" value="Chromosome"/>
</dbReference>
<keyword evidence="2" id="KW-1133">Transmembrane helix</keyword>
<dbReference type="EMBL" id="CP016503">
    <property type="protein sequence ID" value="ANV98083.1"/>
    <property type="molecule type" value="Genomic_DNA"/>
</dbReference>
<evidence type="ECO:0000256" key="2">
    <source>
        <dbReference type="SAM" id="Phobius"/>
    </source>
</evidence>
<evidence type="ECO:0000313" key="3">
    <source>
        <dbReference type="EMBL" id="ANV98083.1"/>
    </source>
</evidence>
<gene>
    <name evidence="3" type="ORF">BBW65_04385</name>
</gene>
<dbReference type="RefSeq" id="WP_066340252.1">
    <property type="nucleotide sequence ID" value="NZ_CP016503.1"/>
</dbReference>
<evidence type="ECO:0000256" key="1">
    <source>
        <dbReference type="SAM" id="MobiDB-lite"/>
    </source>
</evidence>
<keyword evidence="4" id="KW-1185">Reference proteome</keyword>
<feature type="region of interest" description="Disordered" evidence="1">
    <location>
        <begin position="155"/>
        <end position="197"/>
    </location>
</feature>
<accession>A0A1B1U5N2</accession>
<feature type="compositionally biased region" description="Basic and acidic residues" evidence="1">
    <location>
        <begin position="161"/>
        <end position="184"/>
    </location>
</feature>
<dbReference type="AlphaFoldDB" id="A0A1B1U5N2"/>